<sequence length="71" mass="7893">MSAETISVRLNGAERSVAAELTVRTLLESLDLRPELVVVERNREILTRDRYDQVAVEEGDVLELVHFVGGG</sequence>
<reference evidence="1 2" key="1">
    <citation type="submission" date="2024-02" db="EMBL/GenBank/DDBJ databases">
        <title>A novel Gemmatimonadota bacterium.</title>
        <authorList>
            <person name="Du Z.-J."/>
            <person name="Ye Y.-Q."/>
        </authorList>
    </citation>
    <scope>NUCLEOTIDE SEQUENCE [LARGE SCALE GENOMIC DNA]</scope>
    <source>
        <strain evidence="1 2">DH-20</strain>
    </source>
</reference>
<dbReference type="NCBIfam" id="TIGR01683">
    <property type="entry name" value="thiS"/>
    <property type="match status" value="1"/>
</dbReference>
<evidence type="ECO:0000313" key="2">
    <source>
        <dbReference type="Proteomes" id="UP001484239"/>
    </source>
</evidence>
<organism evidence="1 2">
    <name type="scientific">Gaopeijia maritima</name>
    <dbReference type="NCBI Taxonomy" id="3119007"/>
    <lineage>
        <taxon>Bacteria</taxon>
        <taxon>Pseudomonadati</taxon>
        <taxon>Gemmatimonadota</taxon>
        <taxon>Longimicrobiia</taxon>
        <taxon>Gaopeijiales</taxon>
        <taxon>Gaopeijiaceae</taxon>
        <taxon>Gaopeijia</taxon>
    </lineage>
</organism>
<evidence type="ECO:0000313" key="1">
    <source>
        <dbReference type="EMBL" id="MEK9500928.1"/>
    </source>
</evidence>
<protein>
    <submittedName>
        <fullName evidence="1">Sulfur carrier protein ThiS</fullName>
    </submittedName>
</protein>
<dbReference type="InterPro" id="IPR012675">
    <property type="entry name" value="Beta-grasp_dom_sf"/>
</dbReference>
<gene>
    <name evidence="1" type="primary">thiS</name>
    <name evidence="1" type="ORF">WI372_08070</name>
</gene>
<dbReference type="RefSeq" id="WP_405279281.1">
    <property type="nucleotide sequence ID" value="NZ_CP144380.1"/>
</dbReference>
<dbReference type="Gene3D" id="3.10.20.30">
    <property type="match status" value="1"/>
</dbReference>
<dbReference type="InterPro" id="IPR003749">
    <property type="entry name" value="ThiS/MoaD-like"/>
</dbReference>
<dbReference type="EMBL" id="JBBHLI010000003">
    <property type="protein sequence ID" value="MEK9500928.1"/>
    <property type="molecule type" value="Genomic_DNA"/>
</dbReference>
<name>A0ABU9E873_9BACT</name>
<dbReference type="CDD" id="cd00565">
    <property type="entry name" value="Ubl_ThiS"/>
    <property type="match status" value="1"/>
</dbReference>
<dbReference type="InterPro" id="IPR016155">
    <property type="entry name" value="Mopterin_synth/thiamin_S_b"/>
</dbReference>
<keyword evidence="2" id="KW-1185">Reference proteome</keyword>
<dbReference type="SUPFAM" id="SSF54285">
    <property type="entry name" value="MoaD/ThiS"/>
    <property type="match status" value="1"/>
</dbReference>
<dbReference type="PANTHER" id="PTHR34472:SF1">
    <property type="entry name" value="SULFUR CARRIER PROTEIN THIS"/>
    <property type="match status" value="1"/>
</dbReference>
<dbReference type="Proteomes" id="UP001484239">
    <property type="component" value="Unassembled WGS sequence"/>
</dbReference>
<dbReference type="Pfam" id="PF02597">
    <property type="entry name" value="ThiS"/>
    <property type="match status" value="1"/>
</dbReference>
<accession>A0ABU9E873</accession>
<dbReference type="PANTHER" id="PTHR34472">
    <property type="entry name" value="SULFUR CARRIER PROTEIN THIS"/>
    <property type="match status" value="1"/>
</dbReference>
<comment type="caution">
    <text evidence="1">The sequence shown here is derived from an EMBL/GenBank/DDBJ whole genome shotgun (WGS) entry which is preliminary data.</text>
</comment>
<dbReference type="InterPro" id="IPR010035">
    <property type="entry name" value="Thi_S"/>
</dbReference>
<proteinExistence type="predicted"/>